<dbReference type="STRING" id="1196324.A374_07984"/>
<dbReference type="CDD" id="cd00075">
    <property type="entry name" value="HATPase"/>
    <property type="match status" value="1"/>
</dbReference>
<evidence type="ECO:0000259" key="11">
    <source>
        <dbReference type="PROSITE" id="PS50113"/>
    </source>
</evidence>
<evidence type="ECO:0000256" key="5">
    <source>
        <dbReference type="ARBA" id="ARBA00022741"/>
    </source>
</evidence>
<feature type="domain" description="Histidine kinase" evidence="9">
    <location>
        <begin position="407"/>
        <end position="612"/>
    </location>
</feature>
<reference evidence="12 13" key="1">
    <citation type="journal article" date="2012" name="J. Bacteriol.">
        <title>Genome of Bacillus macauensis ZFHKF-1, a Long-Chain-Forming Bacterium.</title>
        <authorList>
            <person name="Cai L."/>
            <person name="Zhang T."/>
        </authorList>
    </citation>
    <scope>NUCLEOTIDE SEQUENCE [LARGE SCALE GENOMIC DNA]</scope>
    <source>
        <strain evidence="12 13">ZFHKF-1</strain>
    </source>
</reference>
<keyword evidence="4" id="KW-0808">Transferase</keyword>
<dbReference type="InterPro" id="IPR001610">
    <property type="entry name" value="PAC"/>
</dbReference>
<evidence type="ECO:0000313" key="12">
    <source>
        <dbReference type="EMBL" id="EIT85758.1"/>
    </source>
</evidence>
<dbReference type="InterPro" id="IPR003661">
    <property type="entry name" value="HisK_dim/P_dom"/>
</dbReference>
<accession>I8UG01</accession>
<dbReference type="InterPro" id="IPR035965">
    <property type="entry name" value="PAS-like_dom_sf"/>
</dbReference>
<comment type="catalytic activity">
    <reaction evidence="1">
        <text>ATP + protein L-histidine = ADP + protein N-phospho-L-histidine.</text>
        <dbReference type="EC" id="2.7.13.3"/>
    </reaction>
</comment>
<dbReference type="Proteomes" id="UP000004080">
    <property type="component" value="Unassembled WGS sequence"/>
</dbReference>
<dbReference type="AlphaFoldDB" id="I8UG01"/>
<dbReference type="PROSITE" id="PS50109">
    <property type="entry name" value="HIS_KIN"/>
    <property type="match status" value="1"/>
</dbReference>
<dbReference type="Pfam" id="PF13426">
    <property type="entry name" value="PAS_9"/>
    <property type="match status" value="1"/>
</dbReference>
<keyword evidence="7" id="KW-0067">ATP-binding</keyword>
<dbReference type="SMART" id="SM00388">
    <property type="entry name" value="HisKA"/>
    <property type="match status" value="1"/>
</dbReference>
<keyword evidence="3" id="KW-0597">Phosphoprotein</keyword>
<dbReference type="PANTHER" id="PTHR43065:SF34">
    <property type="entry name" value="SPORULATION KINASE A"/>
    <property type="match status" value="1"/>
</dbReference>
<dbReference type="InterPro" id="IPR036890">
    <property type="entry name" value="HATPase_C_sf"/>
</dbReference>
<dbReference type="PATRIC" id="fig|1196324.3.peg.1637"/>
<dbReference type="InterPro" id="IPR005467">
    <property type="entry name" value="His_kinase_dom"/>
</dbReference>
<dbReference type="InterPro" id="IPR013655">
    <property type="entry name" value="PAS_fold_3"/>
</dbReference>
<evidence type="ECO:0000256" key="4">
    <source>
        <dbReference type="ARBA" id="ARBA00022679"/>
    </source>
</evidence>
<evidence type="ECO:0000256" key="1">
    <source>
        <dbReference type="ARBA" id="ARBA00000085"/>
    </source>
</evidence>
<dbReference type="PROSITE" id="PS50112">
    <property type="entry name" value="PAS"/>
    <property type="match status" value="2"/>
</dbReference>
<dbReference type="SMART" id="SM00387">
    <property type="entry name" value="HATPase_c"/>
    <property type="match status" value="1"/>
</dbReference>
<dbReference type="EMBL" id="AKKV01000024">
    <property type="protein sequence ID" value="EIT85758.1"/>
    <property type="molecule type" value="Genomic_DNA"/>
</dbReference>
<dbReference type="InterPro" id="IPR013656">
    <property type="entry name" value="PAS_4"/>
</dbReference>
<dbReference type="SMART" id="SM00086">
    <property type="entry name" value="PAC"/>
    <property type="match status" value="3"/>
</dbReference>
<name>I8UG01_9BACL</name>
<dbReference type="SMART" id="SM00091">
    <property type="entry name" value="PAS"/>
    <property type="match status" value="3"/>
</dbReference>
<feature type="domain" description="PAC" evidence="11">
    <location>
        <begin position="216"/>
        <end position="268"/>
    </location>
</feature>
<dbReference type="SUPFAM" id="SSF47384">
    <property type="entry name" value="Homodimeric domain of signal transducing histidine kinase"/>
    <property type="match status" value="1"/>
</dbReference>
<dbReference type="SUPFAM" id="SSF55785">
    <property type="entry name" value="PYP-like sensor domain (PAS domain)"/>
    <property type="match status" value="3"/>
</dbReference>
<dbReference type="CDD" id="cd00130">
    <property type="entry name" value="PAS"/>
    <property type="match status" value="3"/>
</dbReference>
<sequence length="617" mass="70516">MVLMEEEVFPWLRSLKQFIDTLPEFICIVSRDGKWIEANDFALKTCGIDQQAYKGKTLHELPSYFSNWTTDQLIKSDQQAWETGKCVKIEQAIKQSDGTYIYLELNKQPIFTTEKEPLFLFVTGRDITQHKEKEEELSVALELLESVLEGTTDAILILDTNEQMIKVNHSFERMFGWEEGSLIHDEEMDTSIIIPEEFIAESKSIINLLREGSTVPSFETQRLRKNRTRIDVSISFSAIRNLQDDVIGFCLIYRDISERKKVERALRESEAKYRVIAEHSKDLISVSDTKGGLLYCSPSHQAVFGLADYKEINAVLFSRIHRDDFEFLRACFSKANIKKKPFTFEYRLLHHKGNWVVMETNAVPVMNEWDEIESFVTISRDITATKETEEIIRKSEKLTVLGELAAGVAHEIRNPLTSLIGFAQLLKEGNAPMNERYTDIMLNELKRINEIVGELMLVAKPQAVHFEYSSITDMLESVVRLLNTQAIIKNIQIHLSLEEETPLLYCVENQLKQLFINLLKNALEAMDHGGNIVLSLTKKKGNIIVTVKDEGVGIPNDRLDKLGEPFYTTKEKGTGLGLMVCCKIVKEHNGHIHFESIEGKGTTVTVTLPIYPFVRVK</sequence>
<dbReference type="Gene3D" id="3.30.450.20">
    <property type="entry name" value="PAS domain"/>
    <property type="match status" value="3"/>
</dbReference>
<evidence type="ECO:0000256" key="3">
    <source>
        <dbReference type="ARBA" id="ARBA00022553"/>
    </source>
</evidence>
<protein>
    <recommendedName>
        <fullName evidence="2">histidine kinase</fullName>
        <ecNumber evidence="2">2.7.13.3</ecNumber>
    </recommendedName>
</protein>
<dbReference type="EC" id="2.7.13.3" evidence="2"/>
<evidence type="ECO:0000313" key="13">
    <source>
        <dbReference type="Proteomes" id="UP000004080"/>
    </source>
</evidence>
<evidence type="ECO:0000259" key="10">
    <source>
        <dbReference type="PROSITE" id="PS50112"/>
    </source>
</evidence>
<organism evidence="12 13">
    <name type="scientific">Fictibacillus macauensis ZFHKF-1</name>
    <dbReference type="NCBI Taxonomy" id="1196324"/>
    <lineage>
        <taxon>Bacteria</taxon>
        <taxon>Bacillati</taxon>
        <taxon>Bacillota</taxon>
        <taxon>Bacilli</taxon>
        <taxon>Bacillales</taxon>
        <taxon>Fictibacillaceae</taxon>
        <taxon>Fictibacillus</taxon>
    </lineage>
</organism>
<dbReference type="NCBIfam" id="TIGR00229">
    <property type="entry name" value="sensory_box"/>
    <property type="match status" value="3"/>
</dbReference>
<feature type="domain" description="PAC" evidence="11">
    <location>
        <begin position="342"/>
        <end position="394"/>
    </location>
</feature>
<dbReference type="PANTHER" id="PTHR43065">
    <property type="entry name" value="SENSOR HISTIDINE KINASE"/>
    <property type="match status" value="1"/>
</dbReference>
<comment type="caution">
    <text evidence="12">The sequence shown here is derived from an EMBL/GenBank/DDBJ whole genome shotgun (WGS) entry which is preliminary data.</text>
</comment>
<feature type="domain" description="PAS" evidence="10">
    <location>
        <begin position="140"/>
        <end position="212"/>
    </location>
</feature>
<dbReference type="InterPro" id="IPR003594">
    <property type="entry name" value="HATPase_dom"/>
</dbReference>
<feature type="domain" description="PAC" evidence="11">
    <location>
        <begin position="87"/>
        <end position="139"/>
    </location>
</feature>
<keyword evidence="8" id="KW-0902">Two-component regulatory system</keyword>
<dbReference type="eggNOG" id="COG5002">
    <property type="taxonomic scope" value="Bacteria"/>
</dbReference>
<dbReference type="InterPro" id="IPR036097">
    <property type="entry name" value="HisK_dim/P_sf"/>
</dbReference>
<keyword evidence="13" id="KW-1185">Reference proteome</keyword>
<dbReference type="RefSeq" id="WP_007201690.1">
    <property type="nucleotide sequence ID" value="NZ_AKKV01000024.1"/>
</dbReference>
<dbReference type="InterPro" id="IPR004358">
    <property type="entry name" value="Sig_transdc_His_kin-like_C"/>
</dbReference>
<dbReference type="Pfam" id="PF08447">
    <property type="entry name" value="PAS_3"/>
    <property type="match status" value="1"/>
</dbReference>
<dbReference type="GO" id="GO:0000155">
    <property type="term" value="F:phosphorelay sensor kinase activity"/>
    <property type="evidence" value="ECO:0007669"/>
    <property type="project" value="InterPro"/>
</dbReference>
<dbReference type="CDD" id="cd00082">
    <property type="entry name" value="HisKA"/>
    <property type="match status" value="1"/>
</dbReference>
<proteinExistence type="predicted"/>
<dbReference type="Gene3D" id="3.30.565.10">
    <property type="entry name" value="Histidine kinase-like ATPase, C-terminal domain"/>
    <property type="match status" value="1"/>
</dbReference>
<evidence type="ECO:0000259" key="9">
    <source>
        <dbReference type="PROSITE" id="PS50109"/>
    </source>
</evidence>
<keyword evidence="5" id="KW-0547">Nucleotide-binding</keyword>
<feature type="domain" description="PAS" evidence="10">
    <location>
        <begin position="269"/>
        <end position="339"/>
    </location>
</feature>
<dbReference type="InterPro" id="IPR000700">
    <property type="entry name" value="PAS-assoc_C"/>
</dbReference>
<dbReference type="Gene3D" id="1.10.287.130">
    <property type="match status" value="1"/>
</dbReference>
<evidence type="ECO:0000256" key="7">
    <source>
        <dbReference type="ARBA" id="ARBA00022840"/>
    </source>
</evidence>
<evidence type="ECO:0000256" key="8">
    <source>
        <dbReference type="ARBA" id="ARBA00023012"/>
    </source>
</evidence>
<dbReference type="OrthoDB" id="9815750at2"/>
<dbReference type="PROSITE" id="PS50113">
    <property type="entry name" value="PAC"/>
    <property type="match status" value="3"/>
</dbReference>
<gene>
    <name evidence="12" type="ORF">A374_07984</name>
</gene>
<evidence type="ECO:0000256" key="6">
    <source>
        <dbReference type="ARBA" id="ARBA00022777"/>
    </source>
</evidence>
<dbReference type="Pfam" id="PF02518">
    <property type="entry name" value="HATPase_c"/>
    <property type="match status" value="1"/>
</dbReference>
<evidence type="ECO:0000256" key="2">
    <source>
        <dbReference type="ARBA" id="ARBA00012438"/>
    </source>
</evidence>
<keyword evidence="6 12" id="KW-0418">Kinase</keyword>
<dbReference type="SUPFAM" id="SSF55874">
    <property type="entry name" value="ATPase domain of HSP90 chaperone/DNA topoisomerase II/histidine kinase"/>
    <property type="match status" value="1"/>
</dbReference>
<dbReference type="GO" id="GO:0005524">
    <property type="term" value="F:ATP binding"/>
    <property type="evidence" value="ECO:0007669"/>
    <property type="project" value="UniProtKB-KW"/>
</dbReference>
<dbReference type="Pfam" id="PF00512">
    <property type="entry name" value="HisKA"/>
    <property type="match status" value="1"/>
</dbReference>
<dbReference type="PRINTS" id="PR00344">
    <property type="entry name" value="BCTRLSENSOR"/>
</dbReference>
<dbReference type="Pfam" id="PF08448">
    <property type="entry name" value="PAS_4"/>
    <property type="match status" value="1"/>
</dbReference>
<dbReference type="InterPro" id="IPR000014">
    <property type="entry name" value="PAS"/>
</dbReference>